<organism evidence="2 3">
    <name type="scientific">Hymenobacter bucti</name>
    <dbReference type="NCBI Taxonomy" id="1844114"/>
    <lineage>
        <taxon>Bacteria</taxon>
        <taxon>Pseudomonadati</taxon>
        <taxon>Bacteroidota</taxon>
        <taxon>Cytophagia</taxon>
        <taxon>Cytophagales</taxon>
        <taxon>Hymenobacteraceae</taxon>
        <taxon>Hymenobacter</taxon>
    </lineage>
</organism>
<evidence type="ECO:0000313" key="2">
    <source>
        <dbReference type="EMBL" id="MFD1872086.1"/>
    </source>
</evidence>
<protein>
    <recommendedName>
        <fullName evidence="4">SGNH hydrolase-type esterase domain-containing protein</fullName>
    </recommendedName>
</protein>
<evidence type="ECO:0000313" key="3">
    <source>
        <dbReference type="Proteomes" id="UP001597197"/>
    </source>
</evidence>
<comment type="caution">
    <text evidence="2">The sequence shown here is derived from an EMBL/GenBank/DDBJ whole genome shotgun (WGS) entry which is preliminary data.</text>
</comment>
<accession>A0ABW4QR57</accession>
<gene>
    <name evidence="2" type="ORF">ACFSDX_06595</name>
</gene>
<dbReference type="EMBL" id="JBHUFD010000002">
    <property type="protein sequence ID" value="MFD1872086.1"/>
    <property type="molecule type" value="Genomic_DNA"/>
</dbReference>
<evidence type="ECO:0000256" key="1">
    <source>
        <dbReference type="SAM" id="MobiDB-lite"/>
    </source>
</evidence>
<name>A0ABW4QR57_9BACT</name>
<reference evidence="3" key="1">
    <citation type="journal article" date="2019" name="Int. J. Syst. Evol. Microbiol.">
        <title>The Global Catalogue of Microorganisms (GCM) 10K type strain sequencing project: providing services to taxonomists for standard genome sequencing and annotation.</title>
        <authorList>
            <consortium name="The Broad Institute Genomics Platform"/>
            <consortium name="The Broad Institute Genome Sequencing Center for Infectious Disease"/>
            <person name="Wu L."/>
            <person name="Ma J."/>
        </authorList>
    </citation>
    <scope>NUCLEOTIDE SEQUENCE [LARGE SCALE GENOMIC DNA]</scope>
    <source>
        <strain evidence="3">CGMCC 1.15795</strain>
    </source>
</reference>
<feature type="region of interest" description="Disordered" evidence="1">
    <location>
        <begin position="476"/>
        <end position="506"/>
    </location>
</feature>
<dbReference type="Gene3D" id="3.40.50.1110">
    <property type="entry name" value="SGNH hydrolase"/>
    <property type="match status" value="1"/>
</dbReference>
<sequence length="506" mass="54221">MNSSHSQNPFWLVLLVVGLLGLLSLLKPGLTLGDVELRPVRLLADVLRKDPAAVARLAAPPPNGPATVAPADTVVAAAPPDAAEIAAEAGAKLRVPTVPNLGGLDSFLAALRQTKADGSPVRIAYFGDSMIEGDLITGDLRNSLQTEFGGAGVGYVPINSITADFRSTVRQTFSDDWQEYNLMTPRPPAAYPLGISGHVFLPRPLPLADSTAGPVGQASWVEFQGGGPFARVRRFEQAQLFYGPGAAHDEVLVTTNGREVPHALAGRAAVNTMLLKPVVPARAMRLAFATHQARPVYGVSFESPRGVVLDNFSFRGNSGLALTKIPFRELAAFGKALDYRLIILHYGVNVASASYASYKWYERGMTRVVDRMQRAFPNASILIVGMSDKSSRIDGEFVTDPSVPRLLAAQQRLAQRNHTAFWNLFEAMGGENSMVGWVEESPALANKDYTHVNYRGAHKIAGLLFGFLMQQYAQPASTDASKPAARPDSSGHQPAASPSDTATAIQ</sequence>
<proteinExistence type="predicted"/>
<dbReference type="InterPro" id="IPR036514">
    <property type="entry name" value="SGNH_hydro_sf"/>
</dbReference>
<dbReference type="RefSeq" id="WP_382312459.1">
    <property type="nucleotide sequence ID" value="NZ_JBHUFD010000002.1"/>
</dbReference>
<dbReference type="Proteomes" id="UP001597197">
    <property type="component" value="Unassembled WGS sequence"/>
</dbReference>
<dbReference type="Gene3D" id="2.60.120.1360">
    <property type="match status" value="1"/>
</dbReference>
<keyword evidence="3" id="KW-1185">Reference proteome</keyword>
<evidence type="ECO:0008006" key="4">
    <source>
        <dbReference type="Google" id="ProtNLM"/>
    </source>
</evidence>
<feature type="compositionally biased region" description="Polar residues" evidence="1">
    <location>
        <begin position="490"/>
        <end position="506"/>
    </location>
</feature>
<dbReference type="SUPFAM" id="SSF52266">
    <property type="entry name" value="SGNH hydrolase"/>
    <property type="match status" value="1"/>
</dbReference>